<dbReference type="PROSITE" id="PS51186">
    <property type="entry name" value="GNAT"/>
    <property type="match status" value="1"/>
</dbReference>
<sequence>MLRFSLHRGNEAAPHLDAIAALRCEVFADWPYLYEGDVDYERRYLARYLDCPRALCVLAREGDEIVGVSTGVPLLDDNAGFQRPFIERGIDPARVFYCGESVLRRAFRGQGAGHAFFDHREAEAQGLGLPITAFCAVDRDPDDPRRPPDHRGNDVFWTRRGYRRQPGMHCELDWPEPGRGDCTHRLTFWLRGTP</sequence>
<dbReference type="Pfam" id="PF00583">
    <property type="entry name" value="Acetyltransf_1"/>
    <property type="match status" value="1"/>
</dbReference>
<evidence type="ECO:0000313" key="2">
    <source>
        <dbReference type="EMBL" id="MCK7595453.1"/>
    </source>
</evidence>
<keyword evidence="2" id="KW-0012">Acyltransferase</keyword>
<reference evidence="2" key="1">
    <citation type="submission" date="2022-04" db="EMBL/GenBank/DDBJ databases">
        <title>Lysobacter sp. CAU 1642 isolated from sea sand.</title>
        <authorList>
            <person name="Kim W."/>
        </authorList>
    </citation>
    <scope>NUCLEOTIDE SEQUENCE</scope>
    <source>
        <strain evidence="2">CAU 1642</strain>
    </source>
</reference>
<dbReference type="InterPro" id="IPR016181">
    <property type="entry name" value="Acyl_CoA_acyltransferase"/>
</dbReference>
<proteinExistence type="predicted"/>
<dbReference type="Proteomes" id="UP001431449">
    <property type="component" value="Unassembled WGS sequence"/>
</dbReference>
<evidence type="ECO:0000259" key="1">
    <source>
        <dbReference type="PROSITE" id="PS51186"/>
    </source>
</evidence>
<keyword evidence="2" id="KW-0808">Transferase</keyword>
<name>A0ABT0GM00_9GAMM</name>
<dbReference type="GO" id="GO:0016746">
    <property type="term" value="F:acyltransferase activity"/>
    <property type="evidence" value="ECO:0007669"/>
    <property type="project" value="UniProtKB-KW"/>
</dbReference>
<dbReference type="Gene3D" id="3.40.630.30">
    <property type="match status" value="1"/>
</dbReference>
<protein>
    <submittedName>
        <fullName evidence="2">GNAT family N-acetyltransferase</fullName>
        <ecNumber evidence="2">2.3.1.-</ecNumber>
    </submittedName>
</protein>
<comment type="caution">
    <text evidence="2">The sequence shown here is derived from an EMBL/GenBank/DDBJ whole genome shotgun (WGS) entry which is preliminary data.</text>
</comment>
<feature type="domain" description="N-acetyltransferase" evidence="1">
    <location>
        <begin position="17"/>
        <end position="189"/>
    </location>
</feature>
<dbReference type="EC" id="2.3.1.-" evidence="2"/>
<evidence type="ECO:0000313" key="3">
    <source>
        <dbReference type="Proteomes" id="UP001431449"/>
    </source>
</evidence>
<dbReference type="InterPro" id="IPR000182">
    <property type="entry name" value="GNAT_dom"/>
</dbReference>
<gene>
    <name evidence="2" type="ORF">M0G41_17490</name>
</gene>
<accession>A0ABT0GM00</accession>
<dbReference type="SUPFAM" id="SSF55729">
    <property type="entry name" value="Acyl-CoA N-acyltransferases (Nat)"/>
    <property type="match status" value="1"/>
</dbReference>
<keyword evidence="3" id="KW-1185">Reference proteome</keyword>
<dbReference type="EMBL" id="JALNMH010000018">
    <property type="protein sequence ID" value="MCK7595453.1"/>
    <property type="molecule type" value="Genomic_DNA"/>
</dbReference>
<organism evidence="2 3">
    <name type="scientific">Pseudomarimonas salicorniae</name>
    <dbReference type="NCBI Taxonomy" id="2933270"/>
    <lineage>
        <taxon>Bacteria</taxon>
        <taxon>Pseudomonadati</taxon>
        <taxon>Pseudomonadota</taxon>
        <taxon>Gammaproteobacteria</taxon>
        <taxon>Lysobacterales</taxon>
        <taxon>Lysobacteraceae</taxon>
        <taxon>Pseudomarimonas</taxon>
    </lineage>
</organism>